<dbReference type="Pfam" id="PF01381">
    <property type="entry name" value="HTH_3"/>
    <property type="match status" value="1"/>
</dbReference>
<dbReference type="InterPro" id="IPR010982">
    <property type="entry name" value="Lambda_DNA-bd_dom_sf"/>
</dbReference>
<evidence type="ECO:0000256" key="1">
    <source>
        <dbReference type="ARBA" id="ARBA00023125"/>
    </source>
</evidence>
<evidence type="ECO:0000313" key="3">
    <source>
        <dbReference type="EMBL" id="SKA08868.1"/>
    </source>
</evidence>
<dbReference type="Gene3D" id="1.10.260.40">
    <property type="entry name" value="lambda repressor-like DNA-binding domains"/>
    <property type="match status" value="1"/>
</dbReference>
<sequence>MKNLITARKTNKFTQADTAKILNISLRQYQYYEKGESDFPVSKLIILANYFNVSIDYLVGLDDVPNRKNNQ</sequence>
<dbReference type="CDD" id="cd00093">
    <property type="entry name" value="HTH_XRE"/>
    <property type="match status" value="1"/>
</dbReference>
<dbReference type="STRING" id="263852.SAMN02745116_02374"/>
<accession>A0A1T4QZU7</accession>
<gene>
    <name evidence="3" type="ORF">SAMN02745116_02374</name>
</gene>
<proteinExistence type="predicted"/>
<dbReference type="GO" id="GO:0003677">
    <property type="term" value="F:DNA binding"/>
    <property type="evidence" value="ECO:0007669"/>
    <property type="project" value="UniProtKB-KW"/>
</dbReference>
<evidence type="ECO:0000259" key="2">
    <source>
        <dbReference type="PROSITE" id="PS50943"/>
    </source>
</evidence>
<reference evidence="3 4" key="1">
    <citation type="submission" date="2017-02" db="EMBL/GenBank/DDBJ databases">
        <authorList>
            <person name="Peterson S.W."/>
        </authorList>
    </citation>
    <scope>NUCLEOTIDE SEQUENCE [LARGE SCALE GENOMIC DNA]</scope>
    <source>
        <strain evidence="3 4">ATCC BAA-1030</strain>
    </source>
</reference>
<dbReference type="SUPFAM" id="SSF47413">
    <property type="entry name" value="lambda repressor-like DNA-binding domains"/>
    <property type="match status" value="1"/>
</dbReference>
<dbReference type="PANTHER" id="PTHR46558">
    <property type="entry name" value="TRACRIPTIONAL REGULATORY PROTEIN-RELATED-RELATED"/>
    <property type="match status" value="1"/>
</dbReference>
<keyword evidence="4" id="KW-1185">Reference proteome</keyword>
<dbReference type="PROSITE" id="PS50943">
    <property type="entry name" value="HTH_CROC1"/>
    <property type="match status" value="1"/>
</dbReference>
<protein>
    <submittedName>
        <fullName evidence="3">Helix-turn-helix domain-containing protein</fullName>
    </submittedName>
</protein>
<evidence type="ECO:0000313" key="4">
    <source>
        <dbReference type="Proteomes" id="UP000190328"/>
    </source>
</evidence>
<dbReference type="Proteomes" id="UP000190328">
    <property type="component" value="Unassembled WGS sequence"/>
</dbReference>
<keyword evidence="1" id="KW-0238">DNA-binding</keyword>
<dbReference type="OrthoDB" id="9805856at2"/>
<feature type="domain" description="HTH cro/C1-type" evidence="2">
    <location>
        <begin position="4"/>
        <end position="58"/>
    </location>
</feature>
<dbReference type="RefSeq" id="WP_078808275.1">
    <property type="nucleotide sequence ID" value="NZ_FUXI01000036.1"/>
</dbReference>
<organism evidence="3 4">
    <name type="scientific">Pilibacter termitis</name>
    <dbReference type="NCBI Taxonomy" id="263852"/>
    <lineage>
        <taxon>Bacteria</taxon>
        <taxon>Bacillati</taxon>
        <taxon>Bacillota</taxon>
        <taxon>Bacilli</taxon>
        <taxon>Lactobacillales</taxon>
        <taxon>Enterococcaceae</taxon>
        <taxon>Pilibacter</taxon>
    </lineage>
</organism>
<dbReference type="AlphaFoldDB" id="A0A1T4QZU7"/>
<dbReference type="PANTHER" id="PTHR46558:SF11">
    <property type="entry name" value="HTH-TYPE TRANSCRIPTIONAL REGULATOR XRE"/>
    <property type="match status" value="1"/>
</dbReference>
<dbReference type="SMART" id="SM00530">
    <property type="entry name" value="HTH_XRE"/>
    <property type="match status" value="1"/>
</dbReference>
<dbReference type="InterPro" id="IPR001387">
    <property type="entry name" value="Cro/C1-type_HTH"/>
</dbReference>
<name>A0A1T4QZU7_9ENTE</name>
<dbReference type="EMBL" id="FUXI01000036">
    <property type="protein sequence ID" value="SKA08868.1"/>
    <property type="molecule type" value="Genomic_DNA"/>
</dbReference>